<sequence>MDKTEQGEHVERSDPVLKAVVIGDVPQWLDAWMRGDSNTCKCFVCSISRGRRGAMVAAAVEPEPLAEWERELLAGVRAEVLNRAPSPWEL</sequence>
<dbReference type="Proteomes" id="UP000221664">
    <property type="component" value="Segment"/>
</dbReference>
<proteinExistence type="predicted"/>
<evidence type="ECO:0000313" key="2">
    <source>
        <dbReference type="Proteomes" id="UP000221664"/>
    </source>
</evidence>
<gene>
    <name evidence="1" type="primary">89</name>
    <name evidence="1" type="ORF">GORGEOUS_89</name>
</gene>
<reference evidence="1 2" key="1">
    <citation type="submission" date="2015-11" db="EMBL/GenBank/DDBJ databases">
        <authorList>
            <person name="Conboy A.J."/>
            <person name="Conboy D.B."/>
            <person name="Cross T."/>
            <person name="Moy B."/>
            <person name="Dunbar D."/>
            <person name="Bradley K.W."/>
            <person name="Asai D.J."/>
            <person name="Bowman C.A."/>
            <person name="Russell D.A."/>
            <person name="Pope W.H."/>
            <person name="Jacobs-Sera D."/>
            <person name="Hendrix R.W."/>
            <person name="Hatfull G.F."/>
        </authorList>
    </citation>
    <scope>NUCLEOTIDE SEQUENCE [LARGE SCALE GENOMIC DNA]</scope>
</reference>
<evidence type="ECO:0000313" key="1">
    <source>
        <dbReference type="EMBL" id="ALY09146.1"/>
    </source>
</evidence>
<protein>
    <submittedName>
        <fullName evidence="1">Uncharacterized protein</fullName>
    </submittedName>
</protein>
<name>A0A0U4IKY6_9CAUD</name>
<organism evidence="1 2">
    <name type="scientific">Arthrobacter phage Gorgeous</name>
    <dbReference type="NCBI Taxonomy" id="1772299"/>
    <lineage>
        <taxon>Viruses</taxon>
        <taxon>Duplodnaviria</taxon>
        <taxon>Heunggongvirae</taxon>
        <taxon>Uroviricota</taxon>
        <taxon>Caudoviricetes</taxon>
        <taxon>Amigovirus</taxon>
        <taxon>Amigovirus amigo</taxon>
    </lineage>
</organism>
<dbReference type="EMBL" id="KU160647">
    <property type="protein sequence ID" value="ALY09146.1"/>
    <property type="molecule type" value="Genomic_DNA"/>
</dbReference>
<accession>A0A0U4IKY6</accession>